<sequence>MQELIAKLQVQPYKAYTWFNNQLRWKSKLVVGNDHQLRENIITVWHSTTQGGHSDVRDFINKYDVCQRHKYDVAASPSLLQPLPIPIGVWTDICLDFIEGLPKSHGKEVILRSTAYHPQTDGQSEVLNKTLEAYLRCFCSDSPKDWSKYLPLTEWWYNTTYYSTIKCTPYEALYGQKSPIHLPYLRGDTDVEMVDRSLEAKEAIIQLLKFHLARAQQRMKDTANQHRSERSFEVGDWVYLKLQPYRQILVASRPFNKLAAKYYGPYPIAAKIGLVAYKLLMPADVLIHLTFHVSQLKKCHEVPTIINYPHILHLSSPFCPQPESILERRLVKHGNKVVCQVRIKWTGLDADSATWEYLQELQTKFPSFNP</sequence>
<name>A0A1U7W5W8_NICSY</name>
<dbReference type="InterPro" id="IPR012337">
    <property type="entry name" value="RNaseH-like_sf"/>
</dbReference>
<dbReference type="Proteomes" id="UP000189701">
    <property type="component" value="Unplaced"/>
</dbReference>
<gene>
    <name evidence="4" type="primary">LOC104225346</name>
</gene>
<dbReference type="GO" id="GO:0003676">
    <property type="term" value="F:nucleic acid binding"/>
    <property type="evidence" value="ECO:0007669"/>
    <property type="project" value="InterPro"/>
</dbReference>
<dbReference type="Pfam" id="PF24626">
    <property type="entry name" value="SH3_Tf2-1"/>
    <property type="match status" value="1"/>
</dbReference>
<proteinExistence type="predicted"/>
<dbReference type="STRING" id="4096.A0A1U7W5W8"/>
<protein>
    <submittedName>
        <fullName evidence="4">Uncharacterized protein LOC104225346</fullName>
    </submittedName>
</protein>
<dbReference type="RefSeq" id="XP_009775422.1">
    <property type="nucleotide sequence ID" value="XM_009777120.1"/>
</dbReference>
<dbReference type="OrthoDB" id="1305349at2759"/>
<dbReference type="eggNOG" id="KOG0017">
    <property type="taxonomic scope" value="Eukaryota"/>
</dbReference>
<reference evidence="3" key="1">
    <citation type="journal article" date="2013" name="Genome Biol.">
        <title>Reference genomes and transcriptomes of Nicotiana sylvestris and Nicotiana tomentosiformis.</title>
        <authorList>
            <person name="Sierro N."/>
            <person name="Battey J.N."/>
            <person name="Ouadi S."/>
            <person name="Bovet L."/>
            <person name="Goepfert S."/>
            <person name="Bakaher N."/>
            <person name="Peitsch M.C."/>
            <person name="Ivanov N.V."/>
        </authorList>
    </citation>
    <scope>NUCLEOTIDE SEQUENCE [LARGE SCALE GENOMIC DNA]</scope>
</reference>
<dbReference type="SUPFAM" id="SSF53098">
    <property type="entry name" value="Ribonuclease H-like"/>
    <property type="match status" value="1"/>
</dbReference>
<dbReference type="InterPro" id="IPR036397">
    <property type="entry name" value="RNaseH_sf"/>
</dbReference>
<reference evidence="4" key="2">
    <citation type="submission" date="2025-08" db="UniProtKB">
        <authorList>
            <consortium name="RefSeq"/>
        </authorList>
    </citation>
    <scope>IDENTIFICATION</scope>
    <source>
        <tissue evidence="4">Leaf</tissue>
    </source>
</reference>
<dbReference type="InterPro" id="IPR056924">
    <property type="entry name" value="SH3_Tf2-1"/>
</dbReference>
<dbReference type="PANTHER" id="PTHR45835">
    <property type="entry name" value="YALI0A06105P"/>
    <property type="match status" value="1"/>
</dbReference>
<accession>A0A1U7W5W8</accession>
<evidence type="ECO:0000313" key="4">
    <source>
        <dbReference type="RefSeq" id="XP_009775422.1"/>
    </source>
</evidence>
<dbReference type="InterPro" id="IPR016197">
    <property type="entry name" value="Chromo-like_dom_sf"/>
</dbReference>
<dbReference type="AlphaFoldDB" id="A0A1U7W5W8"/>
<dbReference type="Gene3D" id="3.30.420.10">
    <property type="entry name" value="Ribonuclease H-like superfamily/Ribonuclease H"/>
    <property type="match status" value="1"/>
</dbReference>
<dbReference type="Pfam" id="PF00385">
    <property type="entry name" value="Chromo"/>
    <property type="match status" value="1"/>
</dbReference>
<feature type="domain" description="Chromo" evidence="1">
    <location>
        <begin position="321"/>
        <end position="366"/>
    </location>
</feature>
<evidence type="ECO:0000313" key="3">
    <source>
        <dbReference type="Proteomes" id="UP000189701"/>
    </source>
</evidence>
<keyword evidence="3" id="KW-1185">Reference proteome</keyword>
<evidence type="ECO:0000259" key="1">
    <source>
        <dbReference type="Pfam" id="PF00385"/>
    </source>
</evidence>
<dbReference type="SUPFAM" id="SSF54160">
    <property type="entry name" value="Chromo domain-like"/>
    <property type="match status" value="1"/>
</dbReference>
<evidence type="ECO:0000259" key="2">
    <source>
        <dbReference type="Pfam" id="PF24626"/>
    </source>
</evidence>
<dbReference type="InterPro" id="IPR023780">
    <property type="entry name" value="Chromo_domain"/>
</dbReference>
<dbReference type="PANTHER" id="PTHR45835:SF104">
    <property type="entry name" value="PROTEIN NYNRIN-LIKE"/>
    <property type="match status" value="1"/>
</dbReference>
<feature type="domain" description="Tf2-1-like SH3-like" evidence="2">
    <location>
        <begin position="235"/>
        <end position="300"/>
    </location>
</feature>
<organism evidence="3 4">
    <name type="scientific">Nicotiana sylvestris</name>
    <name type="common">Wood tobacco</name>
    <name type="synonym">South American tobacco</name>
    <dbReference type="NCBI Taxonomy" id="4096"/>
    <lineage>
        <taxon>Eukaryota</taxon>
        <taxon>Viridiplantae</taxon>
        <taxon>Streptophyta</taxon>
        <taxon>Embryophyta</taxon>
        <taxon>Tracheophyta</taxon>
        <taxon>Spermatophyta</taxon>
        <taxon>Magnoliopsida</taxon>
        <taxon>eudicotyledons</taxon>
        <taxon>Gunneridae</taxon>
        <taxon>Pentapetalae</taxon>
        <taxon>asterids</taxon>
        <taxon>lamiids</taxon>
        <taxon>Solanales</taxon>
        <taxon>Solanaceae</taxon>
        <taxon>Nicotianoideae</taxon>
        <taxon>Nicotianeae</taxon>
        <taxon>Nicotiana</taxon>
    </lineage>
</organism>